<evidence type="ECO:0000313" key="2">
    <source>
        <dbReference type="EMBL" id="ODB96140.1"/>
    </source>
</evidence>
<keyword evidence="3" id="KW-1185">Reference proteome</keyword>
<evidence type="ECO:0008006" key="4">
    <source>
        <dbReference type="Google" id="ProtNLM"/>
    </source>
</evidence>
<organism evidence="2 3">
    <name type="scientific">Candidatus Thiodiazotropha endoloripes</name>
    <dbReference type="NCBI Taxonomy" id="1818881"/>
    <lineage>
        <taxon>Bacteria</taxon>
        <taxon>Pseudomonadati</taxon>
        <taxon>Pseudomonadota</taxon>
        <taxon>Gammaproteobacteria</taxon>
        <taxon>Chromatiales</taxon>
        <taxon>Sedimenticolaceae</taxon>
        <taxon>Candidatus Thiodiazotropha</taxon>
    </lineage>
</organism>
<proteinExistence type="predicted"/>
<dbReference type="PROSITE" id="PS51257">
    <property type="entry name" value="PROKAR_LIPOPROTEIN"/>
    <property type="match status" value="1"/>
</dbReference>
<dbReference type="AlphaFoldDB" id="A0A1E2UN18"/>
<evidence type="ECO:0000313" key="3">
    <source>
        <dbReference type="Proteomes" id="UP000094849"/>
    </source>
</evidence>
<feature type="chain" id="PRO_5009119008" description="Lipoprotein" evidence="1">
    <location>
        <begin position="20"/>
        <end position="138"/>
    </location>
</feature>
<accession>A0A1E2UN18</accession>
<keyword evidence="1" id="KW-0732">Signal</keyword>
<protein>
    <recommendedName>
        <fullName evidence="4">Lipoprotein</fullName>
    </recommendedName>
</protein>
<dbReference type="EMBL" id="LVJZ01000003">
    <property type="protein sequence ID" value="ODB96140.1"/>
    <property type="molecule type" value="Genomic_DNA"/>
</dbReference>
<reference evidence="2 3" key="1">
    <citation type="submission" date="2016-03" db="EMBL/GenBank/DDBJ databases">
        <title>Chemosynthetic sulphur-oxidizing symbionts of marine invertebrate animals are capable of nitrogen fixation.</title>
        <authorList>
            <person name="Petersen J.M."/>
            <person name="Kemper A."/>
            <person name="Gruber-Vodicka H."/>
            <person name="Cardini U."/>
            <person name="Geest Mvander."/>
            <person name="Kleiner M."/>
            <person name="Bulgheresi S."/>
            <person name="Fussmann M."/>
            <person name="Herbold C."/>
            <person name="Seah B.K.B."/>
            <person name="Antony C.Paul."/>
            <person name="Liu D."/>
            <person name="Belitz A."/>
            <person name="Weber M."/>
        </authorList>
    </citation>
    <scope>NUCLEOTIDE SEQUENCE [LARGE SCALE GENOMIC DNA]</scope>
    <source>
        <strain evidence="2">G_D</strain>
    </source>
</reference>
<feature type="signal peptide" evidence="1">
    <location>
        <begin position="1"/>
        <end position="19"/>
    </location>
</feature>
<sequence>MIVRKSVLLVLVMLLSACATNPEIQAQKDEEIVATRAQERWNLLVDGRVESAYDYLSAGYRLVTPYSHYMKTVKGVGLWKSAEVQKVNCKEDVCKADIKIQMEIRHPMMRSPARTESVVIEQWLRDKDGVWGFLPTVK</sequence>
<evidence type="ECO:0000256" key="1">
    <source>
        <dbReference type="SAM" id="SignalP"/>
    </source>
</evidence>
<name>A0A1E2UN18_9GAMM</name>
<gene>
    <name evidence="2" type="ORF">A3196_04805</name>
</gene>
<comment type="caution">
    <text evidence="2">The sequence shown here is derived from an EMBL/GenBank/DDBJ whole genome shotgun (WGS) entry which is preliminary data.</text>
</comment>
<dbReference type="STRING" id="1818881.A3196_04805"/>
<dbReference type="Proteomes" id="UP000094849">
    <property type="component" value="Unassembled WGS sequence"/>
</dbReference>